<dbReference type="AlphaFoldDB" id="F4Q5E8"/>
<dbReference type="RefSeq" id="XP_004355691.1">
    <property type="nucleotide sequence ID" value="XM_004355638.1"/>
</dbReference>
<dbReference type="EMBL" id="GL883021">
    <property type="protein sequence ID" value="EGG17207.1"/>
    <property type="molecule type" value="Genomic_DNA"/>
</dbReference>
<name>F4Q5E8_CACFS</name>
<evidence type="ECO:0000313" key="2">
    <source>
        <dbReference type="Proteomes" id="UP000007797"/>
    </source>
</evidence>
<organism evidence="1 2">
    <name type="scientific">Cavenderia fasciculata</name>
    <name type="common">Slime mold</name>
    <name type="synonym">Dictyostelium fasciculatum</name>
    <dbReference type="NCBI Taxonomy" id="261658"/>
    <lineage>
        <taxon>Eukaryota</taxon>
        <taxon>Amoebozoa</taxon>
        <taxon>Evosea</taxon>
        <taxon>Eumycetozoa</taxon>
        <taxon>Dictyostelia</taxon>
        <taxon>Acytosteliales</taxon>
        <taxon>Cavenderiaceae</taxon>
        <taxon>Cavenderia</taxon>
    </lineage>
</organism>
<sequence>MSNQAGLAALKSADEKVCIVKSVNNKVSNVVWISFKPFLNNSVEWNEGTYGLYASGSQIQGGATISRLSTIPSVSKGHQYPFNDSGFFDQANEVAAKGYSIVNHYEEALTFGLTQTATVNGKLVDSELNATTVLRNQSVDYTPIVTLSVYVSSVQNNGSIISNVSGEALTLTYSSDPEKSVYFDDITNSFVEGIRP</sequence>
<dbReference type="Proteomes" id="UP000007797">
    <property type="component" value="Unassembled WGS sequence"/>
</dbReference>
<accession>F4Q5E8</accession>
<proteinExistence type="predicted"/>
<dbReference type="GeneID" id="14869935"/>
<protein>
    <submittedName>
        <fullName evidence="1">Uncharacterized protein</fullName>
    </submittedName>
</protein>
<keyword evidence="2" id="KW-1185">Reference proteome</keyword>
<dbReference type="KEGG" id="dfa:DFA_08194"/>
<evidence type="ECO:0000313" key="1">
    <source>
        <dbReference type="EMBL" id="EGG17207.1"/>
    </source>
</evidence>
<gene>
    <name evidence="1" type="ORF">DFA_08194</name>
</gene>
<reference evidence="2" key="1">
    <citation type="journal article" date="2011" name="Genome Res.">
        <title>Phylogeny-wide analysis of social amoeba genomes highlights ancient origins for complex intercellular communication.</title>
        <authorList>
            <person name="Heidel A.J."/>
            <person name="Lawal H.M."/>
            <person name="Felder M."/>
            <person name="Schilde C."/>
            <person name="Helps N.R."/>
            <person name="Tunggal B."/>
            <person name="Rivero F."/>
            <person name="John U."/>
            <person name="Schleicher M."/>
            <person name="Eichinger L."/>
            <person name="Platzer M."/>
            <person name="Noegel A.A."/>
            <person name="Schaap P."/>
            <person name="Gloeckner G."/>
        </authorList>
    </citation>
    <scope>NUCLEOTIDE SEQUENCE [LARGE SCALE GENOMIC DNA]</scope>
    <source>
        <strain evidence="2">SH3</strain>
    </source>
</reference>